<dbReference type="InterPro" id="IPR018957">
    <property type="entry name" value="Znf_C3HC4_RING-type"/>
</dbReference>
<feature type="region of interest" description="Disordered" evidence="6">
    <location>
        <begin position="1"/>
        <end position="67"/>
    </location>
</feature>
<dbReference type="AlphaFoldDB" id="A0AAU9IGT2"/>
<dbReference type="EMBL" id="CAJZBQ010000006">
    <property type="protein sequence ID" value="CAG9312461.1"/>
    <property type="molecule type" value="Genomic_DNA"/>
</dbReference>
<keyword evidence="2 4" id="KW-0863">Zinc-finger</keyword>
<evidence type="ECO:0000313" key="9">
    <source>
        <dbReference type="Proteomes" id="UP001162131"/>
    </source>
</evidence>
<keyword evidence="9" id="KW-1185">Reference proteome</keyword>
<sequence>MNSSYSSSDKEYIRDPNTNECKEKEESSDSNVESDDESDSYDSSNESKSEESQESIEEHDAEQAEEPLSYVEAKIKNIPFGLLYKTSLKNLGELIHLDKPSLILIKNESSGFNFKLNKNKEKIEDLLSAIETLNEQIGAMKLGKDENIKNLIQKLKNSKNIEISERISKLLSFYYCEDCKKPKEEIQLSCGHIFCSKCLKASIRKETKGFLLLTDEEKLSGEPKCPSCNSSFSLDDYKNVLKEKFEQANNFLEIREAEQEKNKVHFEKQQKNHKNMNIEAKQKRKDDPSCVIRCKRCLKTKEVGQFFNDPCECTCKECFSLLAWGGMTSCYSCGKAYNSNICYLEDTCDGCKRNVYIVGEQLKSICKSHKHCNDCLNEAYESKKCKKCKKILNASTLAEIKDSLYFRCFSCKDLLLRAEIYRKGCCVNHTCNKCQNRNAACLACREVIAPA</sequence>
<dbReference type="Pfam" id="PF00097">
    <property type="entry name" value="zf-C3HC4"/>
    <property type="match status" value="1"/>
</dbReference>
<evidence type="ECO:0000256" key="1">
    <source>
        <dbReference type="ARBA" id="ARBA00022723"/>
    </source>
</evidence>
<dbReference type="InterPro" id="IPR013083">
    <property type="entry name" value="Znf_RING/FYVE/PHD"/>
</dbReference>
<accession>A0AAU9IGT2</accession>
<keyword evidence="1" id="KW-0479">Metal-binding</keyword>
<comment type="caution">
    <text evidence="8">The sequence shown here is derived from an EMBL/GenBank/DDBJ whole genome shotgun (WGS) entry which is preliminary data.</text>
</comment>
<dbReference type="InterPro" id="IPR001841">
    <property type="entry name" value="Znf_RING"/>
</dbReference>
<feature type="compositionally biased region" description="Acidic residues" evidence="6">
    <location>
        <begin position="28"/>
        <end position="40"/>
    </location>
</feature>
<evidence type="ECO:0000256" key="3">
    <source>
        <dbReference type="ARBA" id="ARBA00022833"/>
    </source>
</evidence>
<dbReference type="Proteomes" id="UP001162131">
    <property type="component" value="Unassembled WGS sequence"/>
</dbReference>
<evidence type="ECO:0000256" key="4">
    <source>
        <dbReference type="PROSITE-ProRule" id="PRU00175"/>
    </source>
</evidence>
<feature type="domain" description="RING-type" evidence="7">
    <location>
        <begin position="176"/>
        <end position="229"/>
    </location>
</feature>
<keyword evidence="3" id="KW-0862">Zinc</keyword>
<organism evidence="8 9">
    <name type="scientific">Blepharisma stoltei</name>
    <dbReference type="NCBI Taxonomy" id="1481888"/>
    <lineage>
        <taxon>Eukaryota</taxon>
        <taxon>Sar</taxon>
        <taxon>Alveolata</taxon>
        <taxon>Ciliophora</taxon>
        <taxon>Postciliodesmatophora</taxon>
        <taxon>Heterotrichea</taxon>
        <taxon>Heterotrichida</taxon>
        <taxon>Blepharismidae</taxon>
        <taxon>Blepharisma</taxon>
    </lineage>
</organism>
<feature type="coiled-coil region" evidence="5">
    <location>
        <begin position="242"/>
        <end position="286"/>
    </location>
</feature>
<reference evidence="8" key="1">
    <citation type="submission" date="2021-09" db="EMBL/GenBank/DDBJ databases">
        <authorList>
            <consortium name="AG Swart"/>
            <person name="Singh M."/>
            <person name="Singh A."/>
            <person name="Seah K."/>
            <person name="Emmerich C."/>
        </authorList>
    </citation>
    <scope>NUCLEOTIDE SEQUENCE</scope>
    <source>
        <strain evidence="8">ATCC30299</strain>
    </source>
</reference>
<dbReference type="SUPFAM" id="SSF57850">
    <property type="entry name" value="RING/U-box"/>
    <property type="match status" value="1"/>
</dbReference>
<dbReference type="PROSITE" id="PS00518">
    <property type="entry name" value="ZF_RING_1"/>
    <property type="match status" value="1"/>
</dbReference>
<evidence type="ECO:0000313" key="8">
    <source>
        <dbReference type="EMBL" id="CAG9312461.1"/>
    </source>
</evidence>
<gene>
    <name evidence="8" type="ORF">BSTOLATCC_MIC6564</name>
</gene>
<evidence type="ECO:0000256" key="6">
    <source>
        <dbReference type="SAM" id="MobiDB-lite"/>
    </source>
</evidence>
<dbReference type="GO" id="GO:0008270">
    <property type="term" value="F:zinc ion binding"/>
    <property type="evidence" value="ECO:0007669"/>
    <property type="project" value="UniProtKB-KW"/>
</dbReference>
<evidence type="ECO:0000259" key="7">
    <source>
        <dbReference type="PROSITE" id="PS50089"/>
    </source>
</evidence>
<evidence type="ECO:0000256" key="5">
    <source>
        <dbReference type="SAM" id="Coils"/>
    </source>
</evidence>
<dbReference type="Gene3D" id="3.30.40.10">
    <property type="entry name" value="Zinc/RING finger domain, C3HC4 (zinc finger)"/>
    <property type="match status" value="1"/>
</dbReference>
<name>A0AAU9IGT2_9CILI</name>
<keyword evidence="5" id="KW-0175">Coiled coil</keyword>
<evidence type="ECO:0000256" key="2">
    <source>
        <dbReference type="ARBA" id="ARBA00022771"/>
    </source>
</evidence>
<feature type="compositionally biased region" description="Basic and acidic residues" evidence="6">
    <location>
        <begin position="45"/>
        <end position="62"/>
    </location>
</feature>
<dbReference type="InterPro" id="IPR017907">
    <property type="entry name" value="Znf_RING_CS"/>
</dbReference>
<protein>
    <recommendedName>
        <fullName evidence="7">RING-type domain-containing protein</fullName>
    </recommendedName>
</protein>
<dbReference type="PROSITE" id="PS50089">
    <property type="entry name" value="ZF_RING_2"/>
    <property type="match status" value="1"/>
</dbReference>
<proteinExistence type="predicted"/>